<dbReference type="Gene3D" id="2.60.40.1120">
    <property type="entry name" value="Carboxypeptidase-like, regulatory domain"/>
    <property type="match status" value="1"/>
</dbReference>
<dbReference type="AlphaFoldDB" id="A0A5C6X4V0"/>
<accession>A0A5C6X4V0</accession>
<evidence type="ECO:0000256" key="1">
    <source>
        <dbReference type="SAM" id="MobiDB-lite"/>
    </source>
</evidence>
<evidence type="ECO:0000313" key="3">
    <source>
        <dbReference type="EMBL" id="TXD34145.1"/>
    </source>
</evidence>
<dbReference type="SUPFAM" id="SSF49452">
    <property type="entry name" value="Starch-binding domain-like"/>
    <property type="match status" value="1"/>
</dbReference>
<feature type="region of interest" description="Disordered" evidence="1">
    <location>
        <begin position="37"/>
        <end position="70"/>
    </location>
</feature>
<dbReference type="EMBL" id="VOSM01000015">
    <property type="protein sequence ID" value="TXD34145.1"/>
    <property type="molecule type" value="Genomic_DNA"/>
</dbReference>
<protein>
    <recommendedName>
        <fullName evidence="5">Carboxypeptidase regulatory-like domain-containing protein</fullName>
    </recommendedName>
</protein>
<dbReference type="InterPro" id="IPR013784">
    <property type="entry name" value="Carb-bd-like_fold"/>
</dbReference>
<feature type="chain" id="PRO_5023091320" description="Carboxypeptidase regulatory-like domain-containing protein" evidence="2">
    <location>
        <begin position="28"/>
        <end position="863"/>
    </location>
</feature>
<keyword evidence="2" id="KW-0732">Signal</keyword>
<feature type="signal peptide" evidence="2">
    <location>
        <begin position="1"/>
        <end position="27"/>
    </location>
</feature>
<dbReference type="OrthoDB" id="5477598at2"/>
<evidence type="ECO:0008006" key="5">
    <source>
        <dbReference type="Google" id="ProtNLM"/>
    </source>
</evidence>
<organism evidence="3 4">
    <name type="scientific">Lujinxingia vulgaris</name>
    <dbReference type="NCBI Taxonomy" id="2600176"/>
    <lineage>
        <taxon>Bacteria</taxon>
        <taxon>Deltaproteobacteria</taxon>
        <taxon>Bradymonadales</taxon>
        <taxon>Lujinxingiaceae</taxon>
        <taxon>Lujinxingia</taxon>
    </lineage>
</organism>
<dbReference type="PANTHER" id="PTHR31513:SF2">
    <property type="entry name" value="MRAZ"/>
    <property type="match status" value="1"/>
</dbReference>
<reference evidence="3 4" key="1">
    <citation type="submission" date="2019-08" db="EMBL/GenBank/DDBJ databases">
        <title>Bradymonadales sp. TMQ4.</title>
        <authorList>
            <person name="Liang Q."/>
        </authorList>
    </citation>
    <scope>NUCLEOTIDE SEQUENCE [LARGE SCALE GENOMIC DNA]</scope>
    <source>
        <strain evidence="3 4">TMQ4</strain>
    </source>
</reference>
<dbReference type="PROSITE" id="PS51257">
    <property type="entry name" value="PROKAR_LIPOPROTEIN"/>
    <property type="match status" value="1"/>
</dbReference>
<keyword evidence="4" id="KW-1185">Reference proteome</keyword>
<dbReference type="PANTHER" id="PTHR31513">
    <property type="entry name" value="EPHRIN TYPE-B RECEPTOR"/>
    <property type="match status" value="1"/>
</dbReference>
<feature type="compositionally biased region" description="Acidic residues" evidence="1">
    <location>
        <begin position="49"/>
        <end position="70"/>
    </location>
</feature>
<dbReference type="RefSeq" id="WP_146983049.1">
    <property type="nucleotide sequence ID" value="NZ_VOSM01000015.1"/>
</dbReference>
<sequence length="863" mass="89840">MNAELFRRVRQQLLTSLMVVSLGAALAACGSGDGGANTPDAGDLTDVGTDTDDPGDAEDPGDSEDPGDTGDCDVCTPGTSRCTEEGAQSCVSLQGCAQWADPVACQDDEVCTGGRCAAGCDEICEFGSSECSGDGVRTCVENVDGCPEWSEVESCEDDLICSGGQCQSSCEDACTEGELRCDGEGAFQACETQNTGCLDWSATESCGENLTCEDGICIGCTDGEERCSADAASVETCQSGQWVASQSCPLSCSAGQCDDEVSCQPGARRCNGQVAELCNATGTAYLHVATCAVGCDAGLCTGACEPGQQRCNGQNVETCNSAGTAWEVAETCAGSCDITAATCALDELDITADTNLDGLIIVNGPFIIRPGVTVTSPTGDLTIRASSIHVELGGSIVMSPTGDDPRGRGRDGRYCSSDYSYTDGSGGSYGTRGTGFLCTSAGSTFGSEPTSEVSFGSRGGKGYSANSTEHLGGLGGGRLSLEAGTILIEGSVQANGQDAPYSPSYDGGGGSGGGIRLAANDLTISGTVSTEGGDSAEGGIGGDGRVKLFYGESIDVTGTITGVVTQDILPPLQLFSSTHPVSGRVYNDDFDTIALSWERPFPNLQGYYHRLDRSPYTRVTPSNGQFTDQDVITYSREDVSAGDNYLHITSVDSGFEVGESPTHFTVRLTDGPPTLSSDTHANQRQFYNNDDAFIRWTDRHDESNFTGYRYVVDRYGDTVPTHDDLALPVDQKQILLADLEPGIWAFHLVSVDTMGYLNRSSSTYVLRIGDDPGQGSVSGIVTDSSGQPVANATISLNRGLINTTVPAVLTTSSGTFNLQNVPAGEWEVGVYIEGATAGTFHLTHTHDIVVHADQTTNVTVNMP</sequence>
<dbReference type="Proteomes" id="UP000321412">
    <property type="component" value="Unassembled WGS sequence"/>
</dbReference>
<name>A0A5C6X4V0_9DELT</name>
<proteinExistence type="predicted"/>
<gene>
    <name evidence="3" type="ORF">FRC98_19100</name>
</gene>
<dbReference type="Pfam" id="PF13620">
    <property type="entry name" value="CarboxypepD_reg"/>
    <property type="match status" value="1"/>
</dbReference>
<evidence type="ECO:0000313" key="4">
    <source>
        <dbReference type="Proteomes" id="UP000321412"/>
    </source>
</evidence>
<evidence type="ECO:0000256" key="2">
    <source>
        <dbReference type="SAM" id="SignalP"/>
    </source>
</evidence>
<comment type="caution">
    <text evidence="3">The sequence shown here is derived from an EMBL/GenBank/DDBJ whole genome shotgun (WGS) entry which is preliminary data.</text>
</comment>
<dbReference type="GO" id="GO:0030246">
    <property type="term" value="F:carbohydrate binding"/>
    <property type="evidence" value="ECO:0007669"/>
    <property type="project" value="InterPro"/>
</dbReference>